<dbReference type="RefSeq" id="WP_095523201.1">
    <property type="nucleotide sequence ID" value="NZ_MDUX01000003.1"/>
</dbReference>
<dbReference type="Proteomes" id="UP000623509">
    <property type="component" value="Unassembled WGS sequence"/>
</dbReference>
<organism evidence="3 4">
    <name type="scientific">Candidatus Dactylopiibacterium carminicum</name>
    <dbReference type="NCBI Taxonomy" id="857335"/>
    <lineage>
        <taxon>Bacteria</taxon>
        <taxon>Pseudomonadati</taxon>
        <taxon>Pseudomonadota</taxon>
        <taxon>Betaproteobacteria</taxon>
        <taxon>Rhodocyclales</taxon>
        <taxon>Rhodocyclaceae</taxon>
        <taxon>Candidatus Dactylopiibacterium</taxon>
    </lineage>
</organism>
<protein>
    <submittedName>
        <fullName evidence="3">Com family DNA-binding transcriptional regulator</fullName>
    </submittedName>
</protein>
<dbReference type="EMBL" id="MDUX01000003">
    <property type="protein sequence ID" value="KAF7600633.1"/>
    <property type="molecule type" value="Genomic_DNA"/>
</dbReference>
<evidence type="ECO:0000313" key="4">
    <source>
        <dbReference type="Proteomes" id="UP000216107"/>
    </source>
</evidence>
<dbReference type="OrthoDB" id="5460091at2"/>
<feature type="region of interest" description="Disordered" evidence="1">
    <location>
        <begin position="39"/>
        <end position="64"/>
    </location>
</feature>
<dbReference type="EMBL" id="NMRN01000002">
    <property type="protein sequence ID" value="PAS95212.1"/>
    <property type="molecule type" value="Genomic_DNA"/>
</dbReference>
<keyword evidence="3" id="KW-0238">DNA-binding</keyword>
<evidence type="ECO:0000313" key="5">
    <source>
        <dbReference type="Proteomes" id="UP000623509"/>
    </source>
</evidence>
<dbReference type="InterPro" id="IPR019294">
    <property type="entry name" value="Translation_reg_Com"/>
</dbReference>
<reference evidence="2 5" key="1">
    <citation type="submission" date="2016-08" db="EMBL/GenBank/DDBJ databases">
        <title>Candidatus Dactylopiibacterium carminicum genome sequence.</title>
        <authorList>
            <person name="Ramirez-Puebla S.T."/>
            <person name="Ormeno-Orrillo E."/>
            <person name="Vera-Ponce De Leon A."/>
            <person name="Luis L."/>
            <person name="Sanchez-Flores A."/>
            <person name="Monica R."/>
            <person name="Martinez-Romero E."/>
        </authorList>
    </citation>
    <scope>NUCLEOTIDE SEQUENCE [LARGE SCALE GENOMIC DNA]</scope>
    <source>
        <strain evidence="2">END1</strain>
    </source>
</reference>
<evidence type="ECO:0000313" key="3">
    <source>
        <dbReference type="EMBL" id="PAS95212.1"/>
    </source>
</evidence>
<dbReference type="AlphaFoldDB" id="A0A272EYL0"/>
<dbReference type="GO" id="GO:0003677">
    <property type="term" value="F:DNA binding"/>
    <property type="evidence" value="ECO:0007669"/>
    <property type="project" value="UniProtKB-KW"/>
</dbReference>
<dbReference type="Proteomes" id="UP000216107">
    <property type="component" value="Unassembled WGS sequence"/>
</dbReference>
<gene>
    <name evidence="2" type="ORF">BGI27_01750</name>
    <name evidence="3" type="ORF">CGU29_01420</name>
</gene>
<reference evidence="3 4" key="2">
    <citation type="submission" date="2017-07" db="EMBL/GenBank/DDBJ databases">
        <title>Candidatus Dactylopiibacterium carminicum, a nitrogen-fixing symbiont of the cochineal insect Dactylopius coccus and Dactylopius opuntiae (Hemiptera: Coccoidea: Dactylopiidae).</title>
        <authorList>
            <person name="Vera A."/>
        </authorList>
    </citation>
    <scope>NUCLEOTIDE SEQUENCE [LARGE SCALE GENOMIC DNA]</scope>
    <source>
        <strain evidence="3 4">NFDCM</strain>
    </source>
</reference>
<proteinExistence type="predicted"/>
<accession>A0A272EYL0</accession>
<sequence>MQVVRCAGCGRKLAQAVYSALNIKCPRCGAINLLRAASPEPERHGASVRKEALHGSATATPEAL</sequence>
<feature type="compositionally biased region" description="Basic and acidic residues" evidence="1">
    <location>
        <begin position="40"/>
        <end position="53"/>
    </location>
</feature>
<evidence type="ECO:0000256" key="1">
    <source>
        <dbReference type="SAM" id="MobiDB-lite"/>
    </source>
</evidence>
<keyword evidence="5" id="KW-1185">Reference proteome</keyword>
<comment type="caution">
    <text evidence="3">The sequence shown here is derived from an EMBL/GenBank/DDBJ whole genome shotgun (WGS) entry which is preliminary data.</text>
</comment>
<dbReference type="Pfam" id="PF10122">
    <property type="entry name" value="Zn_ribbon_Com"/>
    <property type="match status" value="1"/>
</dbReference>
<name>A0A272EYL0_9RHOO</name>
<evidence type="ECO:0000313" key="2">
    <source>
        <dbReference type="EMBL" id="KAF7600633.1"/>
    </source>
</evidence>